<reference evidence="1 2" key="1">
    <citation type="journal article" date="2013" name="Genome Announc.">
        <title>Draft Genome Sequence of Arthrobacter gangotriensis Strain Lz1yT, Isolated from a Penguin Rookery Soil Sample Collected in Antarctica, near the Indian Station Dakshin Gangotri.</title>
        <authorList>
            <person name="Shivaji S."/>
            <person name="Ara S."/>
            <person name="Bandi S."/>
            <person name="Singh A."/>
            <person name="Kumar Pinnaka A."/>
        </authorList>
    </citation>
    <scope>NUCLEOTIDE SEQUENCE [LARGE SCALE GENOMIC DNA]</scope>
    <source>
        <strain evidence="1 2">Lz1y</strain>
    </source>
</reference>
<keyword evidence="2" id="KW-1185">Reference proteome</keyword>
<dbReference type="PATRIC" id="fig|1276920.7.peg.3086"/>
<protein>
    <submittedName>
        <fullName evidence="1">Uncharacterized protein</fullName>
    </submittedName>
</protein>
<comment type="caution">
    <text evidence="1">The sequence shown here is derived from an EMBL/GenBank/DDBJ whole genome shotgun (WGS) entry which is preliminary data.</text>
</comment>
<proteinExistence type="predicted"/>
<gene>
    <name evidence="1" type="ORF">ADIAG_03081</name>
</gene>
<sequence length="83" mass="9440">MNNDEQTREELILLNAIRDALDRRDEVFQIIDEAPDESAALARLGRLLNVEDHLCRGAQFKRLLADAYARRRGAMVECGKVEA</sequence>
<accession>M7MRR3</accession>
<evidence type="ECO:0000313" key="2">
    <source>
        <dbReference type="Proteomes" id="UP000012015"/>
    </source>
</evidence>
<dbReference type="RefSeq" id="WP_007272248.1">
    <property type="nucleotide sequence ID" value="NZ_AOCK01000009.1"/>
</dbReference>
<dbReference type="STRING" id="1276920.ADIAG_03081"/>
<name>M7MRR3_9MICC</name>
<evidence type="ECO:0000313" key="1">
    <source>
        <dbReference type="EMBL" id="EMQ97701.1"/>
    </source>
</evidence>
<dbReference type="Proteomes" id="UP000012015">
    <property type="component" value="Unassembled WGS sequence"/>
</dbReference>
<organism evidence="1 2">
    <name type="scientific">Paeniglutamicibacter gangotriensis Lz1y</name>
    <dbReference type="NCBI Taxonomy" id="1276920"/>
    <lineage>
        <taxon>Bacteria</taxon>
        <taxon>Bacillati</taxon>
        <taxon>Actinomycetota</taxon>
        <taxon>Actinomycetes</taxon>
        <taxon>Micrococcales</taxon>
        <taxon>Micrococcaceae</taxon>
        <taxon>Paeniglutamicibacter</taxon>
    </lineage>
</organism>
<dbReference type="AlphaFoldDB" id="M7MRR3"/>
<dbReference type="EMBL" id="AOCK01000009">
    <property type="protein sequence ID" value="EMQ97701.1"/>
    <property type="molecule type" value="Genomic_DNA"/>
</dbReference>